<comment type="caution">
    <text evidence="2">The sequence shown here is derived from an EMBL/GenBank/DDBJ whole genome shotgun (WGS) entry which is preliminary data.</text>
</comment>
<dbReference type="SUPFAM" id="SSF55729">
    <property type="entry name" value="Acyl-CoA N-acyltransferases (Nat)"/>
    <property type="match status" value="1"/>
</dbReference>
<evidence type="ECO:0000313" key="3">
    <source>
        <dbReference type="Proteomes" id="UP000013232"/>
    </source>
</evidence>
<organism evidence="2 3">
    <name type="scientific">Thauera linaloolentis (strain DSM 12138 / JCM 21573 / CCUG 41526 / CIP 105981 / IAM 15112 / NBRC 102519 / 47Lol)</name>
    <dbReference type="NCBI Taxonomy" id="1123367"/>
    <lineage>
        <taxon>Bacteria</taxon>
        <taxon>Pseudomonadati</taxon>
        <taxon>Pseudomonadota</taxon>
        <taxon>Betaproteobacteria</taxon>
        <taxon>Rhodocyclales</taxon>
        <taxon>Zoogloeaceae</taxon>
        <taxon>Thauera</taxon>
    </lineage>
</organism>
<proteinExistence type="predicted"/>
<protein>
    <submittedName>
        <fullName evidence="2">Pseudaminic acid biosynthesis N-acetyl transferase</fullName>
    </submittedName>
</protein>
<name>N6Z6D5_THAL4</name>
<accession>N6Z6D5</accession>
<dbReference type="GO" id="GO:0016747">
    <property type="term" value="F:acyltransferase activity, transferring groups other than amino-acyl groups"/>
    <property type="evidence" value="ECO:0007669"/>
    <property type="project" value="InterPro"/>
</dbReference>
<dbReference type="Gene3D" id="3.40.630.30">
    <property type="match status" value="1"/>
</dbReference>
<dbReference type="PANTHER" id="PTHR43415">
    <property type="entry name" value="SPERMIDINE N(1)-ACETYLTRANSFERASE"/>
    <property type="match status" value="1"/>
</dbReference>
<dbReference type="Proteomes" id="UP000013232">
    <property type="component" value="Unassembled WGS sequence"/>
</dbReference>
<keyword evidence="3" id="KW-1185">Reference proteome</keyword>
<dbReference type="InterPro" id="IPR016181">
    <property type="entry name" value="Acyl_CoA_acyltransferase"/>
</dbReference>
<dbReference type="InterPro" id="IPR020036">
    <property type="entry name" value="PseH"/>
</dbReference>
<dbReference type="NCBIfam" id="TIGR03585">
    <property type="entry name" value="PseH"/>
    <property type="match status" value="1"/>
</dbReference>
<dbReference type="PANTHER" id="PTHR43415:SF3">
    <property type="entry name" value="GNAT-FAMILY ACETYLTRANSFERASE"/>
    <property type="match status" value="1"/>
</dbReference>
<dbReference type="AlphaFoldDB" id="N6Z6D5"/>
<dbReference type="InterPro" id="IPR000182">
    <property type="entry name" value="GNAT_dom"/>
</dbReference>
<dbReference type="eggNOG" id="COG1670">
    <property type="taxonomic scope" value="Bacteria"/>
</dbReference>
<gene>
    <name evidence="2" type="ORF">C666_04270</name>
</gene>
<feature type="domain" description="N-acetyltransferase" evidence="1">
    <location>
        <begin position="1"/>
        <end position="158"/>
    </location>
</feature>
<reference evidence="2 3" key="1">
    <citation type="submission" date="2012-09" db="EMBL/GenBank/DDBJ databases">
        <title>Draft Genome Sequences of 6 Strains from Genus Thauera.</title>
        <authorList>
            <person name="Liu B."/>
            <person name="Shapleigh J.P."/>
            <person name="Frostegard A.H."/>
        </authorList>
    </citation>
    <scope>NUCLEOTIDE SEQUENCE [LARGE SCALE GENOMIC DNA]</scope>
    <source>
        <strain evidence="3">47Lol / DSM 12138</strain>
    </source>
</reference>
<dbReference type="EMBL" id="AMXE01000008">
    <property type="protein sequence ID" value="ENO89903.1"/>
    <property type="molecule type" value="Genomic_DNA"/>
</dbReference>
<evidence type="ECO:0000313" key="2">
    <source>
        <dbReference type="EMBL" id="ENO89903.1"/>
    </source>
</evidence>
<dbReference type="PROSITE" id="PS51186">
    <property type="entry name" value="GNAT"/>
    <property type="match status" value="1"/>
</dbReference>
<dbReference type="Pfam" id="PF13302">
    <property type="entry name" value="Acetyltransf_3"/>
    <property type="match status" value="1"/>
</dbReference>
<keyword evidence="2" id="KW-0808">Transferase</keyword>
<sequence length="165" mass="18837">MVKDDLESMLSWRNHPEVKRFMLTQHEITPEEHRAWFEESSKDQSKALLVIEEHGIPIGTVHFTGVKENGTAEWSFHSAPHSPKGTGYKICTSALQFAFRNLSVNKVSSRVLAFNTASLKLHHRLGFKDEGILREHQLFGNAHIDIYCLGILMGEWLEQQAAQQE</sequence>
<evidence type="ECO:0000259" key="1">
    <source>
        <dbReference type="PROSITE" id="PS51186"/>
    </source>
</evidence>